<sequence length="238" mass="27839">MADNFFKNEEINKNIKNFLEKELLETQYLRFGYFIINKKNLNDISIINNHPEWFKLYTKFNHQMVDPVVIKSLTRVEDFSWDEEIVILSKLALPRVMLHAKKYDINSGHTFILHDHKNNLVLLSVFDASGYQKEITADKDREKMSLLLIRAHQKMLNLYNTFEGDVKTSISITSKENRVLYWASKGKTYKEIALIVGVQERTVKFHMGNIVRKLEAVNAKHAIRLASELKLVRVPDCL</sequence>
<keyword evidence="1" id="KW-0805">Transcription regulation</keyword>
<reference evidence="5 6" key="1">
    <citation type="submission" date="2016-12" db="EMBL/GenBank/DDBJ databases">
        <title>Izhakiella australiana sp. nov. of genus Izhakiella isolated from Australian desert.</title>
        <authorList>
            <person name="Ji M."/>
        </authorList>
    </citation>
    <scope>NUCLEOTIDE SEQUENCE [LARGE SCALE GENOMIC DNA]</scope>
    <source>
        <strain evidence="5 6">D4N98</strain>
    </source>
</reference>
<evidence type="ECO:0000256" key="1">
    <source>
        <dbReference type="ARBA" id="ARBA00023015"/>
    </source>
</evidence>
<dbReference type="Gene3D" id="3.30.450.80">
    <property type="entry name" value="Transcription factor LuxR-like, autoinducer-binding domain"/>
    <property type="match status" value="1"/>
</dbReference>
<dbReference type="Pfam" id="PF00196">
    <property type="entry name" value="GerE"/>
    <property type="match status" value="1"/>
</dbReference>
<dbReference type="PANTHER" id="PTHR44688:SF16">
    <property type="entry name" value="DNA-BINDING TRANSCRIPTIONAL ACTIVATOR DEVR_DOSR"/>
    <property type="match status" value="1"/>
</dbReference>
<accession>A0A1S8YD77</accession>
<dbReference type="SMART" id="SM00421">
    <property type="entry name" value="HTH_LUXR"/>
    <property type="match status" value="1"/>
</dbReference>
<keyword evidence="6" id="KW-1185">Reference proteome</keyword>
<keyword evidence="2" id="KW-0238">DNA-binding</keyword>
<evidence type="ECO:0000313" key="5">
    <source>
        <dbReference type="EMBL" id="OON37010.1"/>
    </source>
</evidence>
<dbReference type="PANTHER" id="PTHR44688">
    <property type="entry name" value="DNA-BINDING TRANSCRIPTIONAL ACTIVATOR DEVR_DOSR"/>
    <property type="match status" value="1"/>
</dbReference>
<dbReference type="InterPro" id="IPR016032">
    <property type="entry name" value="Sig_transdc_resp-reg_C-effctor"/>
</dbReference>
<dbReference type="OrthoDB" id="9774661at2"/>
<dbReference type="GO" id="GO:0003677">
    <property type="term" value="F:DNA binding"/>
    <property type="evidence" value="ECO:0007669"/>
    <property type="project" value="UniProtKB-KW"/>
</dbReference>
<dbReference type="Pfam" id="PF03472">
    <property type="entry name" value="Autoind_bind"/>
    <property type="match status" value="1"/>
</dbReference>
<dbReference type="AlphaFoldDB" id="A0A1S8YD77"/>
<keyword evidence="3" id="KW-0804">Transcription</keyword>
<dbReference type="PRINTS" id="PR00038">
    <property type="entry name" value="HTHLUXR"/>
</dbReference>
<dbReference type="SUPFAM" id="SSF75516">
    <property type="entry name" value="Pheromone-binding domain of LuxR-like quorum-sensing transcription factors"/>
    <property type="match status" value="1"/>
</dbReference>
<dbReference type="EMBL" id="MRUL01000023">
    <property type="protein sequence ID" value="OON37010.1"/>
    <property type="molecule type" value="Genomic_DNA"/>
</dbReference>
<name>A0A1S8YD77_9GAMM</name>
<evidence type="ECO:0000313" key="6">
    <source>
        <dbReference type="Proteomes" id="UP000190667"/>
    </source>
</evidence>
<dbReference type="InterPro" id="IPR005143">
    <property type="entry name" value="TF_LuxR_autoind-bd_dom"/>
</dbReference>
<dbReference type="PROSITE" id="PS00622">
    <property type="entry name" value="HTH_LUXR_1"/>
    <property type="match status" value="1"/>
</dbReference>
<dbReference type="STRING" id="1926881.BTJ39_21070"/>
<feature type="domain" description="HTH luxR-type" evidence="4">
    <location>
        <begin position="165"/>
        <end position="230"/>
    </location>
</feature>
<dbReference type="PROSITE" id="PS50043">
    <property type="entry name" value="HTH_LUXR_2"/>
    <property type="match status" value="1"/>
</dbReference>
<dbReference type="InterPro" id="IPR000792">
    <property type="entry name" value="Tscrpt_reg_LuxR_C"/>
</dbReference>
<gene>
    <name evidence="5" type="ORF">BTJ39_21070</name>
</gene>
<dbReference type="GO" id="GO:0006355">
    <property type="term" value="P:regulation of DNA-templated transcription"/>
    <property type="evidence" value="ECO:0007669"/>
    <property type="project" value="InterPro"/>
</dbReference>
<dbReference type="InterPro" id="IPR036388">
    <property type="entry name" value="WH-like_DNA-bd_sf"/>
</dbReference>
<evidence type="ECO:0000259" key="4">
    <source>
        <dbReference type="PROSITE" id="PS50043"/>
    </source>
</evidence>
<dbReference type="CDD" id="cd06170">
    <property type="entry name" value="LuxR_C_like"/>
    <property type="match status" value="1"/>
</dbReference>
<dbReference type="SUPFAM" id="SSF46894">
    <property type="entry name" value="C-terminal effector domain of the bipartite response regulators"/>
    <property type="match status" value="1"/>
</dbReference>
<evidence type="ECO:0000256" key="3">
    <source>
        <dbReference type="ARBA" id="ARBA00023163"/>
    </source>
</evidence>
<dbReference type="InterPro" id="IPR036693">
    <property type="entry name" value="TF_LuxR_autoind-bd_dom_sf"/>
</dbReference>
<organism evidence="5 6">
    <name type="scientific">Izhakiella australiensis</name>
    <dbReference type="NCBI Taxonomy" id="1926881"/>
    <lineage>
        <taxon>Bacteria</taxon>
        <taxon>Pseudomonadati</taxon>
        <taxon>Pseudomonadota</taxon>
        <taxon>Gammaproteobacteria</taxon>
        <taxon>Enterobacterales</taxon>
        <taxon>Erwiniaceae</taxon>
        <taxon>Izhakiella</taxon>
    </lineage>
</organism>
<dbReference type="Gene3D" id="1.10.10.10">
    <property type="entry name" value="Winged helix-like DNA-binding domain superfamily/Winged helix DNA-binding domain"/>
    <property type="match status" value="1"/>
</dbReference>
<protein>
    <submittedName>
        <fullName evidence="5">Autoinducer response regulator</fullName>
    </submittedName>
</protein>
<dbReference type="Proteomes" id="UP000190667">
    <property type="component" value="Unassembled WGS sequence"/>
</dbReference>
<evidence type="ECO:0000256" key="2">
    <source>
        <dbReference type="ARBA" id="ARBA00023125"/>
    </source>
</evidence>
<proteinExistence type="predicted"/>
<comment type="caution">
    <text evidence="5">The sequence shown here is derived from an EMBL/GenBank/DDBJ whole genome shotgun (WGS) entry which is preliminary data.</text>
</comment>